<comment type="function">
    <text evidence="5">Could be a nuclease involved in processing of the 5'-end of pre-16S rRNA.</text>
</comment>
<proteinExistence type="inferred from homology"/>
<name>A0A0R2RJH2_9BACT</name>
<dbReference type="EC" id="3.1.-.-" evidence="5"/>
<evidence type="ECO:0000256" key="1">
    <source>
        <dbReference type="ARBA" id="ARBA00022490"/>
    </source>
</evidence>
<evidence type="ECO:0000256" key="4">
    <source>
        <dbReference type="ARBA" id="ARBA00022801"/>
    </source>
</evidence>
<protein>
    <recommendedName>
        <fullName evidence="5">Putative pre-16S rRNA nuclease</fullName>
        <ecNumber evidence="5">3.1.-.-</ecNumber>
    </recommendedName>
</protein>
<comment type="similarity">
    <text evidence="5">Belongs to the YqgF HJR family.</text>
</comment>
<dbReference type="SMART" id="SM00732">
    <property type="entry name" value="YqgFc"/>
    <property type="match status" value="1"/>
</dbReference>
<dbReference type="SUPFAM" id="SSF53098">
    <property type="entry name" value="Ribonuclease H-like"/>
    <property type="match status" value="1"/>
</dbReference>
<sequence>MSRLLGIDYGTVRIGLATSDPTGTLASPLPFLENNSSQQVISALTALIETHQITGLVIGMPRNMDGTYGPSAQKVSDFISLIKGTISLPITPIDERLTTAQASKQLAGIGLNQRQLRKKVDSSSACLILQQYLDRSTPLI</sequence>
<dbReference type="CDD" id="cd16964">
    <property type="entry name" value="YqgF"/>
    <property type="match status" value="1"/>
</dbReference>
<dbReference type="Proteomes" id="UP000051269">
    <property type="component" value="Unassembled WGS sequence"/>
</dbReference>
<dbReference type="Gene3D" id="3.30.420.140">
    <property type="entry name" value="YqgF/RNase H-like domain"/>
    <property type="match status" value="1"/>
</dbReference>
<dbReference type="InterPro" id="IPR012337">
    <property type="entry name" value="RNaseH-like_sf"/>
</dbReference>
<comment type="caution">
    <text evidence="7">The sequence shown here is derived from an EMBL/GenBank/DDBJ whole genome shotgun (WGS) entry which is preliminary data.</text>
</comment>
<evidence type="ECO:0000256" key="3">
    <source>
        <dbReference type="ARBA" id="ARBA00022722"/>
    </source>
</evidence>
<dbReference type="GO" id="GO:0004518">
    <property type="term" value="F:nuclease activity"/>
    <property type="evidence" value="ECO:0007669"/>
    <property type="project" value="UniProtKB-KW"/>
</dbReference>
<evidence type="ECO:0000256" key="5">
    <source>
        <dbReference type="HAMAP-Rule" id="MF_00651"/>
    </source>
</evidence>
<reference evidence="7 8" key="1">
    <citation type="submission" date="2015-10" db="EMBL/GenBank/DDBJ databases">
        <title>Metagenome-Assembled Genomes uncover a global brackish microbiome.</title>
        <authorList>
            <person name="Hugerth L.W."/>
            <person name="Larsson J."/>
            <person name="Alneberg J."/>
            <person name="Lindh M.V."/>
            <person name="Legrand C."/>
            <person name="Pinhassi J."/>
            <person name="Andersson A.F."/>
        </authorList>
    </citation>
    <scope>NUCLEOTIDE SEQUENCE [LARGE SCALE GENOMIC DNA]</scope>
    <source>
        <strain evidence="7">BACL18 MAG-120507-bin52</strain>
    </source>
</reference>
<dbReference type="InterPro" id="IPR005227">
    <property type="entry name" value="YqgF"/>
</dbReference>
<keyword evidence="2 5" id="KW-0690">Ribosome biogenesis</keyword>
<organism evidence="7 8">
    <name type="scientific">Verrucomicrobia subdivision 6 bacterium BACL9 MAG-120507-bin52</name>
    <dbReference type="NCBI Taxonomy" id="1655590"/>
    <lineage>
        <taxon>Bacteria</taxon>
        <taxon>Pseudomonadati</taxon>
        <taxon>Verrucomicrobiota</taxon>
        <taxon>Verrucomicrobiia</taxon>
        <taxon>Verrucomicrobiales</taxon>
        <taxon>Verrucomicrobia subdivision 6</taxon>
    </lineage>
</organism>
<evidence type="ECO:0000256" key="2">
    <source>
        <dbReference type="ARBA" id="ARBA00022517"/>
    </source>
</evidence>
<dbReference type="GO" id="GO:0005829">
    <property type="term" value="C:cytosol"/>
    <property type="evidence" value="ECO:0007669"/>
    <property type="project" value="TreeGrafter"/>
</dbReference>
<keyword evidence="3 5" id="KW-0540">Nuclease</keyword>
<dbReference type="InterPro" id="IPR006641">
    <property type="entry name" value="YqgF/RNaseH-like_dom"/>
</dbReference>
<feature type="domain" description="YqgF/RNase H-like" evidence="6">
    <location>
        <begin position="2"/>
        <end position="102"/>
    </location>
</feature>
<evidence type="ECO:0000313" key="7">
    <source>
        <dbReference type="EMBL" id="KRO62725.1"/>
    </source>
</evidence>
<dbReference type="AlphaFoldDB" id="A0A0R2RJH2"/>
<dbReference type="NCBIfam" id="TIGR00250">
    <property type="entry name" value="RNAse_H_YqgF"/>
    <property type="match status" value="1"/>
</dbReference>
<keyword evidence="1 5" id="KW-0963">Cytoplasm</keyword>
<gene>
    <name evidence="7" type="ORF">ABR82_00090</name>
</gene>
<dbReference type="HAMAP" id="MF_00651">
    <property type="entry name" value="Nuclease_YqgF"/>
    <property type="match status" value="1"/>
</dbReference>
<dbReference type="PANTHER" id="PTHR33317">
    <property type="entry name" value="POLYNUCLEOTIDYL TRANSFERASE, RIBONUCLEASE H-LIKE SUPERFAMILY PROTEIN"/>
    <property type="match status" value="1"/>
</dbReference>
<keyword evidence="4 5" id="KW-0378">Hydrolase</keyword>
<dbReference type="GO" id="GO:0000967">
    <property type="term" value="P:rRNA 5'-end processing"/>
    <property type="evidence" value="ECO:0007669"/>
    <property type="project" value="UniProtKB-UniRule"/>
</dbReference>
<dbReference type="GO" id="GO:0016788">
    <property type="term" value="F:hydrolase activity, acting on ester bonds"/>
    <property type="evidence" value="ECO:0007669"/>
    <property type="project" value="UniProtKB-UniRule"/>
</dbReference>
<dbReference type="InterPro" id="IPR037027">
    <property type="entry name" value="YqgF/RNaseH-like_dom_sf"/>
</dbReference>
<accession>A0A0R2RJH2</accession>
<dbReference type="Pfam" id="PF03652">
    <property type="entry name" value="RuvX"/>
    <property type="match status" value="1"/>
</dbReference>
<evidence type="ECO:0000259" key="6">
    <source>
        <dbReference type="SMART" id="SM00732"/>
    </source>
</evidence>
<evidence type="ECO:0000313" key="8">
    <source>
        <dbReference type="Proteomes" id="UP000051269"/>
    </source>
</evidence>
<dbReference type="EMBL" id="LIBO01000040">
    <property type="protein sequence ID" value="KRO62725.1"/>
    <property type="molecule type" value="Genomic_DNA"/>
</dbReference>
<dbReference type="PANTHER" id="PTHR33317:SF4">
    <property type="entry name" value="POLYNUCLEOTIDYL TRANSFERASE, RIBONUCLEASE H-LIKE SUPERFAMILY PROTEIN"/>
    <property type="match status" value="1"/>
</dbReference>
<comment type="subcellular location">
    <subcellularLocation>
        <location evidence="5">Cytoplasm</location>
    </subcellularLocation>
</comment>